<reference evidence="2 3" key="1">
    <citation type="submission" date="2017-03" db="EMBL/GenBank/DDBJ databases">
        <authorList>
            <person name="Afonso C.L."/>
            <person name="Miller P.J."/>
            <person name="Scott M.A."/>
            <person name="Spackman E."/>
            <person name="Goraichik I."/>
            <person name="Dimitrov K.M."/>
            <person name="Suarez D.L."/>
            <person name="Swayne D.E."/>
        </authorList>
    </citation>
    <scope>NUCLEOTIDE SEQUENCE [LARGE SCALE GENOMIC DNA]</scope>
    <source>
        <strain evidence="2 3">CECT 7680</strain>
    </source>
</reference>
<accession>A0A1Y5S293</accession>
<name>A0A1Y5S293_9RHOB</name>
<organism evidence="2 3">
    <name type="scientific">Pseudoruegeria aquimaris</name>
    <dbReference type="NCBI Taxonomy" id="393663"/>
    <lineage>
        <taxon>Bacteria</taxon>
        <taxon>Pseudomonadati</taxon>
        <taxon>Pseudomonadota</taxon>
        <taxon>Alphaproteobacteria</taxon>
        <taxon>Rhodobacterales</taxon>
        <taxon>Roseobacteraceae</taxon>
        <taxon>Pseudoruegeria</taxon>
    </lineage>
</organism>
<dbReference type="Proteomes" id="UP000193409">
    <property type="component" value="Unassembled WGS sequence"/>
</dbReference>
<dbReference type="OrthoDB" id="8115457at2"/>
<evidence type="ECO:0000313" key="2">
    <source>
        <dbReference type="EMBL" id="SLN30988.1"/>
    </source>
</evidence>
<sequence length="103" mass="11207">MPALVRLYITHSLIGFGISAVFVAILLWFNVANLWHLVTHSNIGWMAVALLVLFNGIVFSGVQFGIAIMRMAEEDDDAGGKRDAVPLRAPLAVPVPVESHRKG</sequence>
<proteinExistence type="predicted"/>
<dbReference type="EMBL" id="FWFQ01000008">
    <property type="protein sequence ID" value="SLN30988.1"/>
    <property type="molecule type" value="Genomic_DNA"/>
</dbReference>
<gene>
    <name evidence="2" type="ORF">PSA7680_01488</name>
</gene>
<protein>
    <submittedName>
        <fullName evidence="2">Uncharacterized protein</fullName>
    </submittedName>
</protein>
<feature type="transmembrane region" description="Helical" evidence="1">
    <location>
        <begin position="43"/>
        <end position="62"/>
    </location>
</feature>
<evidence type="ECO:0000256" key="1">
    <source>
        <dbReference type="SAM" id="Phobius"/>
    </source>
</evidence>
<keyword evidence="1" id="KW-1133">Transmembrane helix</keyword>
<evidence type="ECO:0000313" key="3">
    <source>
        <dbReference type="Proteomes" id="UP000193409"/>
    </source>
</evidence>
<keyword evidence="1" id="KW-0472">Membrane</keyword>
<dbReference type="RefSeq" id="WP_085868033.1">
    <property type="nucleotide sequence ID" value="NZ_FWFQ01000008.1"/>
</dbReference>
<keyword evidence="1" id="KW-0812">Transmembrane</keyword>
<keyword evidence="3" id="KW-1185">Reference proteome</keyword>
<dbReference type="AlphaFoldDB" id="A0A1Y5S293"/>
<feature type="transmembrane region" description="Helical" evidence="1">
    <location>
        <begin position="12"/>
        <end position="31"/>
    </location>
</feature>